<geneLocation type="plasmid" evidence="1 2">
    <name>pYZ6</name>
</geneLocation>
<proteinExistence type="predicted"/>
<protein>
    <submittedName>
        <fullName evidence="1">Uncharacterized protein</fullName>
    </submittedName>
</protein>
<keyword evidence="2" id="KW-1185">Reference proteome</keyword>
<dbReference type="EMBL" id="CP028907">
    <property type="protein sequence ID" value="AWB08879.1"/>
    <property type="molecule type" value="Genomic_DNA"/>
</dbReference>
<dbReference type="RefSeq" id="WP_108549127.1">
    <property type="nucleotide sequence ID" value="NZ_CP028907.1"/>
</dbReference>
<organism evidence="1 2">
    <name type="scientific">Azospirillum humicireducens</name>
    <dbReference type="NCBI Taxonomy" id="1226968"/>
    <lineage>
        <taxon>Bacteria</taxon>
        <taxon>Pseudomonadati</taxon>
        <taxon>Pseudomonadota</taxon>
        <taxon>Alphaproteobacteria</taxon>
        <taxon>Rhodospirillales</taxon>
        <taxon>Azospirillaceae</taxon>
        <taxon>Azospirillum</taxon>
    </lineage>
</organism>
<evidence type="ECO:0000313" key="2">
    <source>
        <dbReference type="Proteomes" id="UP000077405"/>
    </source>
</evidence>
<sequence length="116" mass="12964">MFVLSQAQMDRLGEEDLIRAVHRYLADRFPDADPVPADRFLAFGREQLARAEGHGLTTRWQAACYIVAAALAGDRFDEDSPAAREVLADPAMTADRKAEWLTEWVDAMIAALSQRD</sequence>
<dbReference type="AlphaFoldDB" id="A0A2R4VWR9"/>
<dbReference type="Proteomes" id="UP000077405">
    <property type="component" value="Plasmid pYZ6"/>
</dbReference>
<dbReference type="KEGG" id="ahu:A6A40_28155"/>
<keyword evidence="1" id="KW-0614">Plasmid</keyword>
<evidence type="ECO:0000313" key="1">
    <source>
        <dbReference type="EMBL" id="AWB08879.1"/>
    </source>
</evidence>
<name>A0A2R4VWR9_9PROT</name>
<dbReference type="OrthoDB" id="8995541at2"/>
<reference evidence="1 2" key="1">
    <citation type="submission" date="2018-04" db="EMBL/GenBank/DDBJ databases">
        <title>Complete genome sequence of the nitrogen-fixing bacterium Azospirillum humicireducens type strain SgZ-5.</title>
        <authorList>
            <person name="Yu Z."/>
        </authorList>
    </citation>
    <scope>NUCLEOTIDE SEQUENCE [LARGE SCALE GENOMIC DNA]</scope>
    <source>
        <strain evidence="1 2">SgZ-5</strain>
        <plasmid evidence="1 2">pYZ6</plasmid>
    </source>
</reference>
<gene>
    <name evidence="1" type="ORF">A6A40_28155</name>
</gene>
<accession>A0A2R4VWR9</accession>